<dbReference type="EMBL" id="AXZG01000072">
    <property type="protein sequence ID" value="ERT63716.1"/>
    <property type="molecule type" value="Genomic_DNA"/>
</dbReference>
<comment type="caution">
    <text evidence="2">The sequence shown here is derived from an EMBL/GenBank/DDBJ whole genome shotgun (WGS) entry which is preliminary data.</text>
</comment>
<feature type="non-terminal residue" evidence="2">
    <location>
        <position position="1"/>
    </location>
</feature>
<dbReference type="HOGENOM" id="CLU_435853_0_0_11"/>
<protein>
    <recommendedName>
        <fullName evidence="1">DUF6493 domain-containing protein</fullName>
    </recommendedName>
</protein>
<dbReference type="InterPro" id="IPR045472">
    <property type="entry name" value="DUF6493"/>
</dbReference>
<dbReference type="Pfam" id="PF20103">
    <property type="entry name" value="DUF6493"/>
    <property type="match status" value="1"/>
</dbReference>
<dbReference type="PATRIC" id="fig|888019.4.peg.2109"/>
<evidence type="ECO:0000259" key="1">
    <source>
        <dbReference type="Pfam" id="PF20103"/>
    </source>
</evidence>
<organism evidence="2 3">
    <name type="scientific">Rothia aeria F0184</name>
    <dbReference type="NCBI Taxonomy" id="888019"/>
    <lineage>
        <taxon>Bacteria</taxon>
        <taxon>Bacillati</taxon>
        <taxon>Actinomycetota</taxon>
        <taxon>Actinomycetes</taxon>
        <taxon>Micrococcales</taxon>
        <taxon>Micrococcaceae</taxon>
        <taxon>Rothia</taxon>
    </lineage>
</organism>
<accession>U7UWR5</accession>
<evidence type="ECO:0000313" key="2">
    <source>
        <dbReference type="EMBL" id="ERT63716.1"/>
    </source>
</evidence>
<name>U7UWR5_9MICC</name>
<evidence type="ECO:0000313" key="3">
    <source>
        <dbReference type="Proteomes" id="UP000017174"/>
    </source>
</evidence>
<sequence>RDRLLDATLKGMLSDFSARHIAWYLNIQKHLAPTVGEILARKDNYLSLLATEPGPAVAWGQAAYKTLLAEGALDNPYELISASGAVLSRADKKSIKAQLSLLRTLNNYANKHDYLEVPQKVSELVRGSLPSYPADIAQSAQKLILEKPSGEVPNHTQSSCQAAPRGAEIPHIPAPCTAPLPDNYAPSEPITTPVDLNRLLTEHLSEASGETHGMGAGEELARILDGIITLGTEAIDKQNRELMRRTIREIQSIHTPEANWSVSSWGFLCRYNVILVLALAELVEGKDNDGALWQELIATITGGTMAITRHARLENRRVSLLLIFEMMRFIDEMRSGSAAAPFMRPIPAQSRPWTRIHYPQSHLGMLWDSTRDEQELPIWEAPMMTEEQGVGAMQSAALGGPCTRIDGSCDIHEREEWTHTQHVPEWFAWLMQHNPDTYAAHSHIRLMRALTQNRVPEVQRTMRLLEASRQVPTAPVYSALALACSAKSVENRAAAAEAIAGLCASNLFDPAGFAHQVRLLLAEKLLTAGRLAQTLEDAAHMSALSGYRVLHVLAELLNETKPAHQLLDLLGKLCVHYGVAVPVPEHLIPAPKARGVAVSALRTIAAVEPHATDALIAAADEAVAAEA</sequence>
<dbReference type="AlphaFoldDB" id="U7UWR5"/>
<reference evidence="2 3" key="1">
    <citation type="submission" date="2013-08" db="EMBL/GenBank/DDBJ databases">
        <authorList>
            <person name="Weinstock G."/>
            <person name="Sodergren E."/>
            <person name="Wylie T."/>
            <person name="Fulton L."/>
            <person name="Fulton R."/>
            <person name="Fronick C."/>
            <person name="O'Laughlin M."/>
            <person name="Godfrey J."/>
            <person name="Miner T."/>
            <person name="Herter B."/>
            <person name="Appelbaum E."/>
            <person name="Cordes M."/>
            <person name="Lek S."/>
            <person name="Wollam A."/>
            <person name="Pepin K.H."/>
            <person name="Palsikar V.B."/>
            <person name="Mitreva M."/>
            <person name="Wilson R.K."/>
        </authorList>
    </citation>
    <scope>NUCLEOTIDE SEQUENCE [LARGE SCALE GENOMIC DNA]</scope>
    <source>
        <strain evidence="2 3">F0184</strain>
    </source>
</reference>
<proteinExistence type="predicted"/>
<dbReference type="Proteomes" id="UP000017174">
    <property type="component" value="Unassembled WGS sequence"/>
</dbReference>
<feature type="domain" description="DUF6493" evidence="1">
    <location>
        <begin position="1"/>
        <end position="93"/>
    </location>
</feature>
<dbReference type="RefSeq" id="WP_023134617.1">
    <property type="nucleotide sequence ID" value="NZ_KI518041.1"/>
</dbReference>
<gene>
    <name evidence="2" type="ORF">HMPREF0742_02577</name>
</gene>